<dbReference type="SUPFAM" id="SSF53383">
    <property type="entry name" value="PLP-dependent transferases"/>
    <property type="match status" value="1"/>
</dbReference>
<comment type="catalytic activity">
    <reaction evidence="6">
        <text>Mo-molybdopterin + L-cysteine + AH2 = thio-Mo-molybdopterin + L-alanine + A + H2O</text>
        <dbReference type="Rhea" id="RHEA:42636"/>
        <dbReference type="ChEBI" id="CHEBI:13193"/>
        <dbReference type="ChEBI" id="CHEBI:15377"/>
        <dbReference type="ChEBI" id="CHEBI:17499"/>
        <dbReference type="ChEBI" id="CHEBI:35235"/>
        <dbReference type="ChEBI" id="CHEBI:57972"/>
        <dbReference type="ChEBI" id="CHEBI:71302"/>
        <dbReference type="ChEBI" id="CHEBI:82685"/>
        <dbReference type="EC" id="2.8.1.9"/>
    </reaction>
</comment>
<comment type="function">
    <text evidence="6">Sulfurates the molybdenum cofactor. Sulfation of molybdenum is essential for xanthine dehydrogenase (XDH) and aldehyde oxidase (ADO) enzymes in which molybdenum cofactor is liganded by 1 oxygen and 1 sulfur atom in active form.</text>
</comment>
<protein>
    <recommendedName>
        <fullName evidence="6">Molybdenum cofactor sulfurase</fullName>
        <shortName evidence="6">MCS</shortName>
        <shortName evidence="6">MOS</shortName>
        <shortName evidence="6">MoCo sulfurase</shortName>
        <ecNumber evidence="6">2.8.1.9</ecNumber>
    </recommendedName>
    <alternativeName>
        <fullName evidence="6">Molybdenum cofactor sulfurtransferase</fullName>
    </alternativeName>
</protein>
<gene>
    <name evidence="6" type="primary">MOCOS</name>
    <name evidence="9" type="ORF">MDA_GLEAN10021369</name>
</gene>
<accession>L5LR41</accession>
<evidence type="ECO:0000259" key="8">
    <source>
        <dbReference type="PROSITE" id="PS51340"/>
    </source>
</evidence>
<dbReference type="Pfam" id="PF03473">
    <property type="entry name" value="MOSC"/>
    <property type="match status" value="1"/>
</dbReference>
<dbReference type="SUPFAM" id="SSF50800">
    <property type="entry name" value="PK beta-barrel domain-like"/>
    <property type="match status" value="1"/>
</dbReference>
<evidence type="ECO:0000256" key="5">
    <source>
        <dbReference type="ARBA" id="ARBA00023150"/>
    </source>
</evidence>
<dbReference type="GO" id="GO:0030170">
    <property type="term" value="F:pyridoxal phosphate binding"/>
    <property type="evidence" value="ECO:0007669"/>
    <property type="project" value="UniProtKB-UniRule"/>
</dbReference>
<sequence>MVPSCPFSFYPQEGLQSFGRSFLGFRSFSPLLFSHCTRAWTLQALGRNLLCCFLSLILAVQAASGSSGTVYLDHAGATLFPESQLRSFTRDLLENVYGNPHSQSISSKLTQDTVEQVRYRVLAHFHASPEDYSVIFTAGSTAALKLVAEAFPWVSRGPGSSGSLFCYLTDSHTSVVGMRMVATARGVTSIPVRPEDMWSAEKRGAAASDPDCQLPHLFCYPAQSNFSGTRYPLSWIGEVRAGRMCPVSAPAPGRWFVLLDAASYASTSPLDLSAHPADFVSLSFYKIFGFPTGLGALLVHNRVAPLLKKTYFGGGTAAAYLAGEDFYIPRPSVAERFEDGTIPFLDVIALKHGFDALERLTGGMENVQQHTFTLARYTYAALCSLRYPNGAPVVRIYSDSEFRSPEAQGPVINFNVLDASGNVVGYSQVEKMASLFNIQVRTGCFCNTGACQRHLGISDEMVKKHLQAGHVCGDDVDLVDGQPTGSVRISFGYMSTLEDAQAFLKFIIDTRLRPQRSQPVPQAAPGEAGTAPAESEAQSTVPVTLSTTVHTTVPTTIPATMPATVHTTVPATVHTTLSTTVHTTVPTTIPATMPATVHTTVPATLSTTVPTTVLATVPATVPVTLSTTVPATMPTTVPTTLPATGHRPSPSPREDTPTASRAGNDWTSAVGAVCLQPPLQEATGTLQAPPEKAAAAPCGGLGPHVITNLFLYPIKSCAAFEVTRWPVGHQGLLYDRSWMVVNHNGICLSQKQEPRLCLVQPRIDLQQRIMVVRAKGMEPIEVPLEENGEWVQICQSKVCADRVNTRDCGEKISNWLSRFLGRPCHLIKQSSDFQRSAKKSHGKGQSAGTPATLSLVNEAQYLLINRSSVLELQQQLSASDENGREELFPMRELISRFRANIITSGASAFEEEKWEEISIGSLHFQVLGPCHRCQMICIDQQTGQRNQDVFQKLSESRERKAPGQCWSTDPRVFRPQSGEPWRLKESVCTTVTSALAGSSCTGAVLFPALEALEGGAWLCSLGAELQPCARTVIGMQESGEQSPEGLEKMSKMEKVNPGWLNYEAEGKESLRFVLTGPC</sequence>
<dbReference type="FunFam" id="3.40.640.10:FF:000096">
    <property type="entry name" value="Molybdenum cofactor sulfurase"/>
    <property type="match status" value="1"/>
</dbReference>
<dbReference type="InterPro" id="IPR005303">
    <property type="entry name" value="MOCOS_middle"/>
</dbReference>
<feature type="modified residue" description="N6-(pyridoxal phosphate)lysine" evidence="6">
    <location>
        <position position="286"/>
    </location>
</feature>
<evidence type="ECO:0000313" key="9">
    <source>
        <dbReference type="EMBL" id="ELK28465.1"/>
    </source>
</evidence>
<evidence type="ECO:0000256" key="3">
    <source>
        <dbReference type="ARBA" id="ARBA00022679"/>
    </source>
</evidence>
<dbReference type="PROSITE" id="PS51340">
    <property type="entry name" value="MOSC"/>
    <property type="match status" value="1"/>
</dbReference>
<feature type="region of interest" description="Disordered" evidence="7">
    <location>
        <begin position="632"/>
        <end position="663"/>
    </location>
</feature>
<dbReference type="InterPro" id="IPR005302">
    <property type="entry name" value="MoCF_Sase_C"/>
</dbReference>
<comment type="similarity">
    <text evidence="6">Belongs to the class-V pyridoxal-phosphate-dependent aminotransferase family. MOCOS subfamily.</text>
</comment>
<dbReference type="PANTHER" id="PTHR14237:SF80">
    <property type="entry name" value="MOLYBDENUM COFACTOR SULFURASE"/>
    <property type="match status" value="1"/>
</dbReference>
<keyword evidence="3 6" id="KW-0808">Transferase</keyword>
<evidence type="ECO:0000256" key="7">
    <source>
        <dbReference type="SAM" id="MobiDB-lite"/>
    </source>
</evidence>
<evidence type="ECO:0000256" key="2">
    <source>
        <dbReference type="ARBA" id="ARBA00022553"/>
    </source>
</evidence>
<dbReference type="Pfam" id="PF00266">
    <property type="entry name" value="Aminotran_5"/>
    <property type="match status" value="1"/>
</dbReference>
<dbReference type="InterPro" id="IPR028886">
    <property type="entry name" value="MoCo_sulfurase"/>
</dbReference>
<feature type="active site" evidence="6">
    <location>
        <position position="446"/>
    </location>
</feature>
<dbReference type="GO" id="GO:0030151">
    <property type="term" value="F:molybdenum ion binding"/>
    <property type="evidence" value="ECO:0007669"/>
    <property type="project" value="UniProtKB-UniRule"/>
</dbReference>
<feature type="region of interest" description="Disordered" evidence="7">
    <location>
        <begin position="515"/>
        <end position="540"/>
    </location>
</feature>
<evidence type="ECO:0000313" key="10">
    <source>
        <dbReference type="Proteomes" id="UP000010556"/>
    </source>
</evidence>
<evidence type="ECO:0000256" key="1">
    <source>
        <dbReference type="ARBA" id="ARBA00005046"/>
    </source>
</evidence>
<feature type="compositionally biased region" description="Low complexity" evidence="7">
    <location>
        <begin position="523"/>
        <end position="540"/>
    </location>
</feature>
<dbReference type="EMBL" id="KB109238">
    <property type="protein sequence ID" value="ELK28465.1"/>
    <property type="molecule type" value="Genomic_DNA"/>
</dbReference>
<keyword evidence="2" id="KW-0597">Phosphoprotein</keyword>
<evidence type="ECO:0000256" key="6">
    <source>
        <dbReference type="HAMAP-Rule" id="MF_03050"/>
    </source>
</evidence>
<comment type="pathway">
    <text evidence="1">Cofactor biosynthesis; molybdopterin biosynthesis.</text>
</comment>
<dbReference type="Gene3D" id="3.40.640.10">
    <property type="entry name" value="Type I PLP-dependent aspartate aminotransferase-like (Major domain)"/>
    <property type="match status" value="1"/>
</dbReference>
<keyword evidence="4 6" id="KW-0663">Pyridoxal phosphate</keyword>
<dbReference type="GO" id="GO:0008265">
    <property type="term" value="F:molybdenum cofactor sulfurtransferase activity"/>
    <property type="evidence" value="ECO:0007669"/>
    <property type="project" value="UniProtKB-UniRule"/>
</dbReference>
<dbReference type="InterPro" id="IPR000192">
    <property type="entry name" value="Aminotrans_V_dom"/>
</dbReference>
<dbReference type="HAMAP" id="MF_03050">
    <property type="entry name" value="MOCOS"/>
    <property type="match status" value="1"/>
</dbReference>
<dbReference type="EC" id="2.8.1.9" evidence="6"/>
<dbReference type="AlphaFoldDB" id="L5LR41"/>
<keyword evidence="10" id="KW-1185">Reference proteome</keyword>
<dbReference type="Proteomes" id="UP000010556">
    <property type="component" value="Unassembled WGS sequence"/>
</dbReference>
<dbReference type="SUPFAM" id="SSF141673">
    <property type="entry name" value="MOSC N-terminal domain-like"/>
    <property type="match status" value="1"/>
</dbReference>
<dbReference type="InterPro" id="IPR015421">
    <property type="entry name" value="PyrdxlP-dep_Trfase_major"/>
</dbReference>
<reference evidence="10" key="1">
    <citation type="journal article" date="2013" name="Science">
        <title>Comparative analysis of bat genomes provides insight into the evolution of flight and immunity.</title>
        <authorList>
            <person name="Zhang G."/>
            <person name="Cowled C."/>
            <person name="Shi Z."/>
            <person name="Huang Z."/>
            <person name="Bishop-Lilly K.A."/>
            <person name="Fang X."/>
            <person name="Wynne J.W."/>
            <person name="Xiong Z."/>
            <person name="Baker M.L."/>
            <person name="Zhao W."/>
            <person name="Tachedjian M."/>
            <person name="Zhu Y."/>
            <person name="Zhou P."/>
            <person name="Jiang X."/>
            <person name="Ng J."/>
            <person name="Yang L."/>
            <person name="Wu L."/>
            <person name="Xiao J."/>
            <person name="Feng Y."/>
            <person name="Chen Y."/>
            <person name="Sun X."/>
            <person name="Zhang Y."/>
            <person name="Marsh G.A."/>
            <person name="Crameri G."/>
            <person name="Broder C.C."/>
            <person name="Frey K.G."/>
            <person name="Wang L.F."/>
            <person name="Wang J."/>
        </authorList>
    </citation>
    <scope>NUCLEOTIDE SEQUENCE [LARGE SCALE GENOMIC DNA]</scope>
</reference>
<proteinExistence type="inferred from homology"/>
<dbReference type="InterPro" id="IPR015424">
    <property type="entry name" value="PyrdxlP-dep_Trfase"/>
</dbReference>
<keyword evidence="5 6" id="KW-0501">Molybdenum cofactor biosynthesis</keyword>
<dbReference type="PANTHER" id="PTHR14237">
    <property type="entry name" value="MOLYBDOPTERIN COFACTOR SULFURASE MOSC"/>
    <property type="match status" value="1"/>
</dbReference>
<dbReference type="eggNOG" id="KOG2142">
    <property type="taxonomic scope" value="Eukaryota"/>
</dbReference>
<comment type="cofactor">
    <cofactor evidence="6">
        <name>pyridoxal 5'-phosphate</name>
        <dbReference type="ChEBI" id="CHEBI:597326"/>
    </cofactor>
</comment>
<dbReference type="InterPro" id="IPR011037">
    <property type="entry name" value="Pyrv_Knase-like_insert_dom_sf"/>
</dbReference>
<name>L5LR41_MYODS</name>
<dbReference type="GO" id="GO:0006777">
    <property type="term" value="P:Mo-molybdopterin cofactor biosynthetic process"/>
    <property type="evidence" value="ECO:0007669"/>
    <property type="project" value="UniProtKB-UniRule"/>
</dbReference>
<dbReference type="GO" id="GO:0016829">
    <property type="term" value="F:lyase activity"/>
    <property type="evidence" value="ECO:0007669"/>
    <property type="project" value="UniProtKB-UniRule"/>
</dbReference>
<evidence type="ECO:0000256" key="4">
    <source>
        <dbReference type="ARBA" id="ARBA00022898"/>
    </source>
</evidence>
<feature type="domain" description="MOSC" evidence="8">
    <location>
        <begin position="828"/>
        <end position="990"/>
    </location>
</feature>
<organism evidence="9 10">
    <name type="scientific">Myotis davidii</name>
    <name type="common">David's myotis</name>
    <dbReference type="NCBI Taxonomy" id="225400"/>
    <lineage>
        <taxon>Eukaryota</taxon>
        <taxon>Metazoa</taxon>
        <taxon>Chordata</taxon>
        <taxon>Craniata</taxon>
        <taxon>Vertebrata</taxon>
        <taxon>Euteleostomi</taxon>
        <taxon>Mammalia</taxon>
        <taxon>Eutheria</taxon>
        <taxon>Laurasiatheria</taxon>
        <taxon>Chiroptera</taxon>
        <taxon>Yangochiroptera</taxon>
        <taxon>Vespertilionidae</taxon>
        <taxon>Myotis</taxon>
    </lineage>
</organism>
<feature type="compositionally biased region" description="Low complexity" evidence="7">
    <location>
        <begin position="632"/>
        <end position="644"/>
    </location>
</feature>
<dbReference type="Pfam" id="PF03476">
    <property type="entry name" value="MOSC_N"/>
    <property type="match status" value="1"/>
</dbReference>